<name>A0A7W5FKK8_9BACL</name>
<organism evidence="2 3">
    <name type="scientific">Paenibacillus phyllosphaerae</name>
    <dbReference type="NCBI Taxonomy" id="274593"/>
    <lineage>
        <taxon>Bacteria</taxon>
        <taxon>Bacillati</taxon>
        <taxon>Bacillota</taxon>
        <taxon>Bacilli</taxon>
        <taxon>Bacillales</taxon>
        <taxon>Paenibacillaceae</taxon>
        <taxon>Paenibacillus</taxon>
    </lineage>
</organism>
<dbReference type="Proteomes" id="UP000570361">
    <property type="component" value="Unassembled WGS sequence"/>
</dbReference>
<dbReference type="AlphaFoldDB" id="A0A7W5FKK8"/>
<keyword evidence="3" id="KW-1185">Reference proteome</keyword>
<evidence type="ECO:0000313" key="3">
    <source>
        <dbReference type="Proteomes" id="UP000570361"/>
    </source>
</evidence>
<comment type="caution">
    <text evidence="2">The sequence shown here is derived from an EMBL/GenBank/DDBJ whole genome shotgun (WGS) entry which is preliminary data.</text>
</comment>
<dbReference type="GO" id="GO:0008757">
    <property type="term" value="F:S-adenosylmethionine-dependent methyltransferase activity"/>
    <property type="evidence" value="ECO:0007669"/>
    <property type="project" value="InterPro"/>
</dbReference>
<dbReference type="SUPFAM" id="SSF53335">
    <property type="entry name" value="S-adenosyl-L-methionine-dependent methyltransferases"/>
    <property type="match status" value="1"/>
</dbReference>
<dbReference type="EMBL" id="JACHXK010000001">
    <property type="protein sequence ID" value="MBB3108236.1"/>
    <property type="molecule type" value="Genomic_DNA"/>
</dbReference>
<keyword evidence="2" id="KW-0489">Methyltransferase</keyword>
<evidence type="ECO:0000259" key="1">
    <source>
        <dbReference type="Pfam" id="PF08241"/>
    </source>
</evidence>
<dbReference type="Gene3D" id="3.40.50.150">
    <property type="entry name" value="Vaccinia Virus protein VP39"/>
    <property type="match status" value="1"/>
</dbReference>
<evidence type="ECO:0000313" key="2">
    <source>
        <dbReference type="EMBL" id="MBB3108236.1"/>
    </source>
</evidence>
<dbReference type="InterPro" id="IPR013216">
    <property type="entry name" value="Methyltransf_11"/>
</dbReference>
<sequence>MKDVYEQIGVAMTCRSYEEYVRMFDLTEEQLGQGEVLDIAGGGSSFTAALHRKGLQGIAVDPRYKPGIDQWIAEASLEIETSTAKLGRLKDKFDWTYYGNIENHRASRERSLQLFADDLNSADADRRYIEGALPQLPFADNRFQTIVCSHFLFLYADQFGLDFHLQAIAEMVRVCAPGGTIKIYPLLSLQWVPYPHLPHIVKEASRYGGTTELYPSRLPFIPGSDQGLQIKL</sequence>
<accession>A0A7W5FKK8</accession>
<dbReference type="GO" id="GO:0032259">
    <property type="term" value="P:methylation"/>
    <property type="evidence" value="ECO:0007669"/>
    <property type="project" value="UniProtKB-KW"/>
</dbReference>
<feature type="domain" description="Methyltransferase type 11" evidence="1">
    <location>
        <begin position="124"/>
        <end position="181"/>
    </location>
</feature>
<dbReference type="InterPro" id="IPR029063">
    <property type="entry name" value="SAM-dependent_MTases_sf"/>
</dbReference>
<gene>
    <name evidence="2" type="ORF">FHS18_000264</name>
</gene>
<proteinExistence type="predicted"/>
<reference evidence="2 3" key="1">
    <citation type="submission" date="2020-08" db="EMBL/GenBank/DDBJ databases">
        <title>Genomic Encyclopedia of Type Strains, Phase III (KMG-III): the genomes of soil and plant-associated and newly described type strains.</title>
        <authorList>
            <person name="Whitman W."/>
        </authorList>
    </citation>
    <scope>NUCLEOTIDE SEQUENCE [LARGE SCALE GENOMIC DNA]</scope>
    <source>
        <strain evidence="2 3">CECT 5862</strain>
    </source>
</reference>
<keyword evidence="2" id="KW-0808">Transferase</keyword>
<dbReference type="Pfam" id="PF08241">
    <property type="entry name" value="Methyltransf_11"/>
    <property type="match status" value="1"/>
</dbReference>
<dbReference type="RefSeq" id="WP_246427397.1">
    <property type="nucleotide sequence ID" value="NZ_JACHXK010000001.1"/>
</dbReference>
<protein>
    <submittedName>
        <fullName evidence="2">SAM-dependent methyltransferase</fullName>
    </submittedName>
</protein>